<dbReference type="GO" id="GO:0046872">
    <property type="term" value="F:metal ion binding"/>
    <property type="evidence" value="ECO:0007669"/>
    <property type="project" value="UniProtKB-KW"/>
</dbReference>
<organism evidence="11">
    <name type="scientific">uncultured Sporomusa sp</name>
    <dbReference type="NCBI Taxonomy" id="307249"/>
    <lineage>
        <taxon>Bacteria</taxon>
        <taxon>Bacillati</taxon>
        <taxon>Bacillota</taxon>
        <taxon>Negativicutes</taxon>
        <taxon>Selenomonadales</taxon>
        <taxon>Sporomusaceae</taxon>
        <taxon>Sporomusa</taxon>
        <taxon>environmental samples</taxon>
    </lineage>
</organism>
<evidence type="ECO:0000256" key="10">
    <source>
        <dbReference type="ARBA" id="ARBA00049131"/>
    </source>
</evidence>
<gene>
    <name evidence="11" type="primary">nrfA</name>
    <name evidence="11" type="ORF">KL86SPO_30825</name>
</gene>
<keyword evidence="9" id="KW-0408">Iron</keyword>
<evidence type="ECO:0000256" key="4">
    <source>
        <dbReference type="ARBA" id="ARBA00022617"/>
    </source>
</evidence>
<name>A0A212LT17_9FIRM</name>
<evidence type="ECO:0000256" key="5">
    <source>
        <dbReference type="ARBA" id="ARBA00022723"/>
    </source>
</evidence>
<sequence>MNKTQKVLAAFLVLIILFTGAVLSRIWLFKPQSAVQLVKLPAGEYNIETWGKNYPLYYESYQKNLETAPSPTGYGGGINIQKSERQPELFVNFKGNPFSKDYTEDRGHQYAMHDLRESKRIGPAAKGACVTCKTPYLEQFYQEMGWGYASRPLNELMDRAKDHPINCANCHDPETMGLRVINPAFIEAMQRRGIDVSKASREEMRSYVCGQCHSEYYFEPGTFKVIFPWDKGLTPQEMYEYYSGKPNGFEYDFLQTDSKVPVLKAQHPDYEEWQNGVHGKFGVSCADCHMPYMRKNGQKYSSHWMTSPLKTLNESCSPCHTQGQELLFNQVKAYQDNTWQLQHMAGENVARAHEAIQKASQIPNVNQTELANARELLRRAQWYWDYMAASNSMGFHNPVQGLNTLGQSIDLSHQAVNAANKAAGTNSL</sequence>
<comment type="subcellular location">
    <subcellularLocation>
        <location evidence="1">Cell envelope</location>
    </subcellularLocation>
</comment>
<comment type="similarity">
    <text evidence="2">Belongs to the cytochrome c-552 family.</text>
</comment>
<dbReference type="EC" id="1.7.2.2" evidence="3"/>
<reference evidence="11" key="1">
    <citation type="submission" date="2016-08" db="EMBL/GenBank/DDBJ databases">
        <authorList>
            <person name="Seilhamer J.J."/>
        </authorList>
    </citation>
    <scope>NUCLEOTIDE SEQUENCE</scope>
    <source>
        <strain evidence="11">86</strain>
    </source>
</reference>
<evidence type="ECO:0000256" key="2">
    <source>
        <dbReference type="ARBA" id="ARBA00009288"/>
    </source>
</evidence>
<dbReference type="RefSeq" id="WP_075754719.1">
    <property type="nucleotide sequence ID" value="NZ_LT608335.1"/>
</dbReference>
<evidence type="ECO:0000256" key="6">
    <source>
        <dbReference type="ARBA" id="ARBA00022729"/>
    </source>
</evidence>
<evidence type="ECO:0000256" key="3">
    <source>
        <dbReference type="ARBA" id="ARBA00011887"/>
    </source>
</evidence>
<dbReference type="PANTHER" id="PTHR30633">
    <property type="entry name" value="CYTOCHROME C-552 RESPIRATORY NITRITE REDUCTASE"/>
    <property type="match status" value="1"/>
</dbReference>
<evidence type="ECO:0000256" key="1">
    <source>
        <dbReference type="ARBA" id="ARBA00004196"/>
    </source>
</evidence>
<protein>
    <recommendedName>
        <fullName evidence="3">nitrite reductase (cytochrome; ammonia-forming)</fullName>
        <ecNumber evidence="3">1.7.2.2</ecNumber>
    </recommendedName>
</protein>
<proteinExistence type="inferred from homology"/>
<evidence type="ECO:0000256" key="9">
    <source>
        <dbReference type="ARBA" id="ARBA00023004"/>
    </source>
</evidence>
<keyword evidence="7" id="KW-0106">Calcium</keyword>
<dbReference type="PIRSF" id="PIRSF000243">
    <property type="entry name" value="Cyt_c552"/>
    <property type="match status" value="1"/>
</dbReference>
<evidence type="ECO:0000256" key="7">
    <source>
        <dbReference type="ARBA" id="ARBA00022837"/>
    </source>
</evidence>
<dbReference type="GO" id="GO:0020037">
    <property type="term" value="F:heme binding"/>
    <property type="evidence" value="ECO:0007669"/>
    <property type="project" value="TreeGrafter"/>
</dbReference>
<evidence type="ECO:0000313" key="11">
    <source>
        <dbReference type="EMBL" id="SCM80647.1"/>
    </source>
</evidence>
<comment type="catalytic activity">
    <reaction evidence="10">
        <text>6 Fe(III)-[cytochrome c] + NH4(+) + 2 H2O = 6 Fe(II)-[cytochrome c] + nitrite + 8 H(+)</text>
        <dbReference type="Rhea" id="RHEA:13089"/>
        <dbReference type="Rhea" id="RHEA-COMP:10350"/>
        <dbReference type="Rhea" id="RHEA-COMP:14399"/>
        <dbReference type="ChEBI" id="CHEBI:15377"/>
        <dbReference type="ChEBI" id="CHEBI:15378"/>
        <dbReference type="ChEBI" id="CHEBI:16301"/>
        <dbReference type="ChEBI" id="CHEBI:28938"/>
        <dbReference type="ChEBI" id="CHEBI:29033"/>
        <dbReference type="ChEBI" id="CHEBI:29034"/>
        <dbReference type="EC" id="1.7.2.2"/>
    </reaction>
</comment>
<keyword evidence="8 11" id="KW-0560">Oxidoreductase</keyword>
<dbReference type="CDD" id="cd00548">
    <property type="entry name" value="NrfA-like"/>
    <property type="match status" value="1"/>
</dbReference>
<dbReference type="SUPFAM" id="SSF48695">
    <property type="entry name" value="Multiheme cytochromes"/>
    <property type="match status" value="1"/>
</dbReference>
<keyword evidence="4" id="KW-0349">Heme</keyword>
<dbReference type="GO" id="GO:0030288">
    <property type="term" value="C:outer membrane-bounded periplasmic space"/>
    <property type="evidence" value="ECO:0007669"/>
    <property type="project" value="TreeGrafter"/>
</dbReference>
<dbReference type="GO" id="GO:0042279">
    <property type="term" value="F:nitrite reductase (cytochrome, ammonia-forming) activity"/>
    <property type="evidence" value="ECO:0007669"/>
    <property type="project" value="UniProtKB-EC"/>
</dbReference>
<accession>A0A212LT17</accession>
<dbReference type="PANTHER" id="PTHR30633:SF0">
    <property type="entry name" value="CYTOCHROME C-552"/>
    <property type="match status" value="1"/>
</dbReference>
<dbReference type="EMBL" id="FMJE01000003">
    <property type="protein sequence ID" value="SCM80647.1"/>
    <property type="molecule type" value="Genomic_DNA"/>
</dbReference>
<dbReference type="Pfam" id="PF02335">
    <property type="entry name" value="Cytochrom_C552"/>
    <property type="match status" value="1"/>
</dbReference>
<dbReference type="GO" id="GO:0019645">
    <property type="term" value="P:anaerobic electron transport chain"/>
    <property type="evidence" value="ECO:0007669"/>
    <property type="project" value="TreeGrafter"/>
</dbReference>
<dbReference type="Gene3D" id="1.10.1130.10">
    <property type="entry name" value="Flavocytochrome C3, Chain A"/>
    <property type="match status" value="1"/>
</dbReference>
<dbReference type="Gene3D" id="1.20.140.10">
    <property type="entry name" value="Butyryl-CoA Dehydrogenase, subunit A, domain 3"/>
    <property type="match status" value="1"/>
</dbReference>
<dbReference type="AlphaFoldDB" id="A0A212LT17"/>
<dbReference type="InterPro" id="IPR036280">
    <property type="entry name" value="Multihaem_cyt_sf"/>
</dbReference>
<keyword evidence="6" id="KW-0732">Signal</keyword>
<dbReference type="InterPro" id="IPR003321">
    <property type="entry name" value="Cyt_c552"/>
</dbReference>
<keyword evidence="5" id="KW-0479">Metal-binding</keyword>
<evidence type="ECO:0000256" key="8">
    <source>
        <dbReference type="ARBA" id="ARBA00023002"/>
    </source>
</evidence>